<sequence>MSEFFIKIGKERVCVSEEIYKEYYKMKRRERYLEEDIKVGRIAVDPEAETVDFIPSKEDSINRLIELGADFEDDQIIEDILCDKATMLILQEAMTELNEKEQELIQALYYKDLTVREVAKEENISHVAVVKRHKKVLDKLKKYFFNFGYQTILPVG</sequence>
<dbReference type="OrthoDB" id="1698246at2"/>
<dbReference type="SUPFAM" id="SSF88659">
    <property type="entry name" value="Sigma3 and sigma4 domains of RNA polymerase sigma factors"/>
    <property type="match status" value="1"/>
</dbReference>
<gene>
    <name evidence="2" type="ORF">Q75_16030</name>
</gene>
<dbReference type="InterPro" id="IPR013324">
    <property type="entry name" value="RNA_pol_sigma_r3/r4-like"/>
</dbReference>
<evidence type="ECO:0000259" key="1">
    <source>
        <dbReference type="Pfam" id="PF04545"/>
    </source>
</evidence>
<dbReference type="GO" id="GO:0006352">
    <property type="term" value="P:DNA-templated transcription initiation"/>
    <property type="evidence" value="ECO:0007669"/>
    <property type="project" value="InterPro"/>
</dbReference>
<keyword evidence="3" id="KW-1185">Reference proteome</keyword>
<dbReference type="AlphaFoldDB" id="A0A147K4K1"/>
<protein>
    <submittedName>
        <fullName evidence="2">Sigma-70 protein</fullName>
    </submittedName>
</protein>
<dbReference type="InterPro" id="IPR014284">
    <property type="entry name" value="RNA_pol_sigma-70_dom"/>
</dbReference>
<dbReference type="Gene3D" id="1.20.140.160">
    <property type="match status" value="1"/>
</dbReference>
<feature type="domain" description="RNA polymerase sigma-70 region 4" evidence="1">
    <location>
        <begin position="93"/>
        <end position="142"/>
    </location>
</feature>
<evidence type="ECO:0000313" key="2">
    <source>
        <dbReference type="EMBL" id="KUP04295.1"/>
    </source>
</evidence>
<dbReference type="GO" id="GO:0003700">
    <property type="term" value="F:DNA-binding transcription factor activity"/>
    <property type="evidence" value="ECO:0007669"/>
    <property type="project" value="InterPro"/>
</dbReference>
<organism evidence="2 3">
    <name type="scientific">Bacillus coahuilensis p1.1.43</name>
    <dbReference type="NCBI Taxonomy" id="1150625"/>
    <lineage>
        <taxon>Bacteria</taxon>
        <taxon>Bacillati</taxon>
        <taxon>Bacillota</taxon>
        <taxon>Bacilli</taxon>
        <taxon>Bacillales</taxon>
        <taxon>Bacillaceae</taxon>
        <taxon>Bacillus</taxon>
    </lineage>
</organism>
<dbReference type="PATRIC" id="fig|1150625.3.peg.3354"/>
<comment type="caution">
    <text evidence="2">The sequence shown here is derived from an EMBL/GenBank/DDBJ whole genome shotgun (WGS) entry which is preliminary data.</text>
</comment>
<accession>A0A147K4K1</accession>
<dbReference type="RefSeq" id="WP_059351958.1">
    <property type="nucleotide sequence ID" value="NZ_LDYG01000052.1"/>
</dbReference>
<dbReference type="NCBIfam" id="TIGR02937">
    <property type="entry name" value="sigma70-ECF"/>
    <property type="match status" value="1"/>
</dbReference>
<reference evidence="2 3" key="1">
    <citation type="journal article" date="2016" name="Front. Microbiol.">
        <title>Microevolution Analysis of Bacillus coahuilensis Unveils Differences in Phosphorus Acquisition Strategies and Their Regulation.</title>
        <authorList>
            <person name="Gomez-Lunar Z."/>
            <person name="Hernandez-Gonzalez I."/>
            <person name="Rodriguez-Torres M.D."/>
            <person name="Souza V."/>
            <person name="Olmedo-Alvarez G."/>
        </authorList>
    </citation>
    <scope>NUCLEOTIDE SEQUENCE [LARGE SCALE GENOMIC DNA]</scope>
    <source>
        <strain evidence="3">p1.1.43</strain>
    </source>
</reference>
<dbReference type="STRING" id="1150625.Q75_16030"/>
<dbReference type="EMBL" id="LDYG01000052">
    <property type="protein sequence ID" value="KUP04295.1"/>
    <property type="molecule type" value="Genomic_DNA"/>
</dbReference>
<dbReference type="InterPro" id="IPR007630">
    <property type="entry name" value="RNA_pol_sigma70_r4"/>
</dbReference>
<proteinExistence type="predicted"/>
<dbReference type="Proteomes" id="UP000074108">
    <property type="component" value="Unassembled WGS sequence"/>
</dbReference>
<dbReference type="Pfam" id="PF04545">
    <property type="entry name" value="Sigma70_r4"/>
    <property type="match status" value="1"/>
</dbReference>
<evidence type="ECO:0000313" key="3">
    <source>
        <dbReference type="Proteomes" id="UP000074108"/>
    </source>
</evidence>
<name>A0A147K4K1_9BACI</name>